<name>A0ACB8QEI4_9AGAM</name>
<dbReference type="Proteomes" id="UP000814128">
    <property type="component" value="Unassembled WGS sequence"/>
</dbReference>
<evidence type="ECO:0000313" key="1">
    <source>
        <dbReference type="EMBL" id="KAI0030090.1"/>
    </source>
</evidence>
<reference evidence="1" key="2">
    <citation type="journal article" date="2022" name="New Phytol.">
        <title>Evolutionary transition to the ectomycorrhizal habit in the genomes of a hyperdiverse lineage of mushroom-forming fungi.</title>
        <authorList>
            <person name="Looney B."/>
            <person name="Miyauchi S."/>
            <person name="Morin E."/>
            <person name="Drula E."/>
            <person name="Courty P.E."/>
            <person name="Kohler A."/>
            <person name="Kuo A."/>
            <person name="LaButti K."/>
            <person name="Pangilinan J."/>
            <person name="Lipzen A."/>
            <person name="Riley R."/>
            <person name="Andreopoulos W."/>
            <person name="He G."/>
            <person name="Johnson J."/>
            <person name="Nolan M."/>
            <person name="Tritt A."/>
            <person name="Barry K.W."/>
            <person name="Grigoriev I.V."/>
            <person name="Nagy L.G."/>
            <person name="Hibbett D."/>
            <person name="Henrissat B."/>
            <person name="Matheny P.B."/>
            <person name="Labbe J."/>
            <person name="Martin F.M."/>
        </authorList>
    </citation>
    <scope>NUCLEOTIDE SEQUENCE</scope>
    <source>
        <strain evidence="1">EC-137</strain>
    </source>
</reference>
<evidence type="ECO:0000313" key="2">
    <source>
        <dbReference type="Proteomes" id="UP000814128"/>
    </source>
</evidence>
<comment type="caution">
    <text evidence="1">The sequence shown here is derived from an EMBL/GenBank/DDBJ whole genome shotgun (WGS) entry which is preliminary data.</text>
</comment>
<organism evidence="1 2">
    <name type="scientific">Vararia minispora EC-137</name>
    <dbReference type="NCBI Taxonomy" id="1314806"/>
    <lineage>
        <taxon>Eukaryota</taxon>
        <taxon>Fungi</taxon>
        <taxon>Dikarya</taxon>
        <taxon>Basidiomycota</taxon>
        <taxon>Agaricomycotina</taxon>
        <taxon>Agaricomycetes</taxon>
        <taxon>Russulales</taxon>
        <taxon>Lachnocladiaceae</taxon>
        <taxon>Vararia</taxon>
    </lineage>
</organism>
<proteinExistence type="predicted"/>
<reference evidence="1" key="1">
    <citation type="submission" date="2021-02" db="EMBL/GenBank/DDBJ databases">
        <authorList>
            <consortium name="DOE Joint Genome Institute"/>
            <person name="Ahrendt S."/>
            <person name="Looney B.P."/>
            <person name="Miyauchi S."/>
            <person name="Morin E."/>
            <person name="Drula E."/>
            <person name="Courty P.E."/>
            <person name="Chicoki N."/>
            <person name="Fauchery L."/>
            <person name="Kohler A."/>
            <person name="Kuo A."/>
            <person name="Labutti K."/>
            <person name="Pangilinan J."/>
            <person name="Lipzen A."/>
            <person name="Riley R."/>
            <person name="Andreopoulos W."/>
            <person name="He G."/>
            <person name="Johnson J."/>
            <person name="Barry K.W."/>
            <person name="Grigoriev I.V."/>
            <person name="Nagy L."/>
            <person name="Hibbett D."/>
            <person name="Henrissat B."/>
            <person name="Matheny P.B."/>
            <person name="Labbe J."/>
            <person name="Martin F."/>
        </authorList>
    </citation>
    <scope>NUCLEOTIDE SEQUENCE</scope>
    <source>
        <strain evidence="1">EC-137</strain>
    </source>
</reference>
<protein>
    <submittedName>
        <fullName evidence="1">Uncharacterized protein</fullName>
    </submittedName>
</protein>
<dbReference type="EMBL" id="MU273640">
    <property type="protein sequence ID" value="KAI0030090.1"/>
    <property type="molecule type" value="Genomic_DNA"/>
</dbReference>
<accession>A0ACB8QEI4</accession>
<gene>
    <name evidence="1" type="ORF">K488DRAFT_72468</name>
</gene>
<sequence>MPGPVRSSRSRFSKEATQEPALRDAVSDREKKEGTKAGSYTNVAQMHGVPRSTLYGRATGRNKSRSEAHTKQQRLNDVEEAVVVEWAEFLSLLSIPWSKEQIRWKVLEICGRRPSRDWVNRFLIRHPELRPSKGNRLDRKRAGAFNIHVVNEHFEGLRELFGGHIPARNVFNFDELGVQLGGGRTNNGRKYIYHVKDKAKYRMSDDNLELVTVLETLCLDGTAPIKPAFLFSGKSKHCEEWYAEDPGVL</sequence>
<keyword evidence="2" id="KW-1185">Reference proteome</keyword>